<dbReference type="PANTHER" id="PTHR42648:SF27">
    <property type="entry name" value="RNA-DIRECTED DNA POLYMERASE"/>
    <property type="match status" value="1"/>
</dbReference>
<organism evidence="1">
    <name type="scientific">Sesamum radiatum</name>
    <name type="common">Black benniseed</name>
    <dbReference type="NCBI Taxonomy" id="300843"/>
    <lineage>
        <taxon>Eukaryota</taxon>
        <taxon>Viridiplantae</taxon>
        <taxon>Streptophyta</taxon>
        <taxon>Embryophyta</taxon>
        <taxon>Tracheophyta</taxon>
        <taxon>Spermatophyta</taxon>
        <taxon>Magnoliopsida</taxon>
        <taxon>eudicotyledons</taxon>
        <taxon>Gunneridae</taxon>
        <taxon>Pentapetalae</taxon>
        <taxon>asterids</taxon>
        <taxon>lamiids</taxon>
        <taxon>Lamiales</taxon>
        <taxon>Pedaliaceae</taxon>
        <taxon>Sesamum</taxon>
    </lineage>
</organism>
<dbReference type="SUPFAM" id="SSF53098">
    <property type="entry name" value="Ribonuclease H-like"/>
    <property type="match status" value="1"/>
</dbReference>
<dbReference type="EMBL" id="JACGWJ010000017">
    <property type="protein sequence ID" value="KAL0354711.1"/>
    <property type="molecule type" value="Genomic_DNA"/>
</dbReference>
<comment type="caution">
    <text evidence="1">The sequence shown here is derived from an EMBL/GenBank/DDBJ whole genome shotgun (WGS) entry which is preliminary data.</text>
</comment>
<gene>
    <name evidence="1" type="ORF">Sradi_3918000</name>
</gene>
<reference evidence="1" key="1">
    <citation type="submission" date="2020-06" db="EMBL/GenBank/DDBJ databases">
        <authorList>
            <person name="Li T."/>
            <person name="Hu X."/>
            <person name="Zhang T."/>
            <person name="Song X."/>
            <person name="Zhang H."/>
            <person name="Dai N."/>
            <person name="Sheng W."/>
            <person name="Hou X."/>
            <person name="Wei L."/>
        </authorList>
    </citation>
    <scope>NUCLEOTIDE SEQUENCE</scope>
    <source>
        <strain evidence="1">G02</strain>
        <tissue evidence="1">Leaf</tissue>
    </source>
</reference>
<dbReference type="InterPro" id="IPR039537">
    <property type="entry name" value="Retrotran_Ty1/copia-like"/>
</dbReference>
<dbReference type="PANTHER" id="PTHR42648">
    <property type="entry name" value="TRANSPOSASE, PUTATIVE-RELATED"/>
    <property type="match status" value="1"/>
</dbReference>
<evidence type="ECO:0000313" key="1">
    <source>
        <dbReference type="EMBL" id="KAL0354711.1"/>
    </source>
</evidence>
<dbReference type="InterPro" id="IPR036397">
    <property type="entry name" value="RNaseH_sf"/>
</dbReference>
<dbReference type="InterPro" id="IPR012337">
    <property type="entry name" value="RNaseH-like_sf"/>
</dbReference>
<reference evidence="1" key="2">
    <citation type="journal article" date="2024" name="Plant">
        <title>Genomic evolution and insights into agronomic trait innovations of Sesamum species.</title>
        <authorList>
            <person name="Miao H."/>
            <person name="Wang L."/>
            <person name="Qu L."/>
            <person name="Liu H."/>
            <person name="Sun Y."/>
            <person name="Le M."/>
            <person name="Wang Q."/>
            <person name="Wei S."/>
            <person name="Zheng Y."/>
            <person name="Lin W."/>
            <person name="Duan Y."/>
            <person name="Cao H."/>
            <person name="Xiong S."/>
            <person name="Wang X."/>
            <person name="Wei L."/>
            <person name="Li C."/>
            <person name="Ma Q."/>
            <person name="Ju M."/>
            <person name="Zhao R."/>
            <person name="Li G."/>
            <person name="Mu C."/>
            <person name="Tian Q."/>
            <person name="Mei H."/>
            <person name="Zhang T."/>
            <person name="Gao T."/>
            <person name="Zhang H."/>
        </authorList>
    </citation>
    <scope>NUCLEOTIDE SEQUENCE</scope>
    <source>
        <strain evidence="1">G02</strain>
    </source>
</reference>
<protein>
    <recommendedName>
        <fullName evidence="2">Integrase catalytic domain-containing protein</fullName>
    </recommendedName>
</protein>
<accession>A0AAW2PJN3</accession>
<dbReference type="Gene3D" id="3.30.420.10">
    <property type="entry name" value="Ribonuclease H-like superfamily/Ribonuclease H"/>
    <property type="match status" value="1"/>
</dbReference>
<dbReference type="AlphaFoldDB" id="A0AAW2PJN3"/>
<proteinExistence type="predicted"/>
<evidence type="ECO:0008006" key="2">
    <source>
        <dbReference type="Google" id="ProtNLM"/>
    </source>
</evidence>
<dbReference type="GO" id="GO:0003676">
    <property type="term" value="F:nucleic acid binding"/>
    <property type="evidence" value="ECO:0007669"/>
    <property type="project" value="InterPro"/>
</dbReference>
<name>A0AAW2PJN3_SESRA</name>
<sequence>MRYKSEAFGRFKEYNLKPRIKLAVIKKLRSDWGGEYLSGEFIVYLKENGILSQWTPRGTLQLNGMAERRKSNPIAHGSIRDKFYRITPSFWGHALETAAKLLHKVPSKTVPQKPYEGFPADSRRDEVLLQEKSGMPQQNDGTSFEPMVFNGSVPILCKLTRESRPPDRYGFLGLTSKFDNDPRTYK</sequence>